<dbReference type="CDD" id="cd11386">
    <property type="entry name" value="MCP_signal"/>
    <property type="match status" value="1"/>
</dbReference>
<dbReference type="PRINTS" id="PR00260">
    <property type="entry name" value="CHEMTRNSDUCR"/>
</dbReference>
<dbReference type="GO" id="GO:0006935">
    <property type="term" value="P:chemotaxis"/>
    <property type="evidence" value="ECO:0007669"/>
    <property type="project" value="UniProtKB-KW"/>
</dbReference>
<evidence type="ECO:0000313" key="14">
    <source>
        <dbReference type="EMBL" id="KGR76647.1"/>
    </source>
</evidence>
<keyword evidence="8 10" id="KW-0807">Transducer</keyword>
<dbReference type="Proteomes" id="UP000030408">
    <property type="component" value="Unassembled WGS sequence"/>
</dbReference>
<dbReference type="eggNOG" id="COG0840">
    <property type="taxonomic scope" value="Bacteria"/>
</dbReference>
<dbReference type="Pfam" id="PF00672">
    <property type="entry name" value="HAMP"/>
    <property type="match status" value="1"/>
</dbReference>
<dbReference type="SUPFAM" id="SSF58104">
    <property type="entry name" value="Methyl-accepting chemotaxis protein (MCP) signaling domain"/>
    <property type="match status" value="1"/>
</dbReference>
<dbReference type="GO" id="GO:0005886">
    <property type="term" value="C:plasma membrane"/>
    <property type="evidence" value="ECO:0007669"/>
    <property type="project" value="UniProtKB-SubCell"/>
</dbReference>
<dbReference type="InterPro" id="IPR029151">
    <property type="entry name" value="Sensor-like_sf"/>
</dbReference>
<dbReference type="Gene3D" id="6.10.340.10">
    <property type="match status" value="1"/>
</dbReference>
<dbReference type="Gene3D" id="1.10.287.950">
    <property type="entry name" value="Methyl-accepting chemotaxis protein"/>
    <property type="match status" value="1"/>
</dbReference>
<dbReference type="SMART" id="SM00283">
    <property type="entry name" value="MA"/>
    <property type="match status" value="1"/>
</dbReference>
<evidence type="ECO:0000256" key="1">
    <source>
        <dbReference type="ARBA" id="ARBA00004651"/>
    </source>
</evidence>
<evidence type="ECO:0000256" key="9">
    <source>
        <dbReference type="ARBA" id="ARBA00029447"/>
    </source>
</evidence>
<evidence type="ECO:0000313" key="15">
    <source>
        <dbReference type="Proteomes" id="UP000030408"/>
    </source>
</evidence>
<proteinExistence type="inferred from homology"/>
<keyword evidence="3" id="KW-0488">Methylation</keyword>
<keyword evidence="4" id="KW-0145">Chemotaxis</keyword>
<keyword evidence="2" id="KW-1003">Cell membrane</keyword>
<evidence type="ECO:0000259" key="13">
    <source>
        <dbReference type="PROSITE" id="PS50885"/>
    </source>
</evidence>
<feature type="transmembrane region" description="Helical" evidence="11">
    <location>
        <begin position="12"/>
        <end position="31"/>
    </location>
</feature>
<keyword evidence="5 11" id="KW-0812">Transmembrane</keyword>
<comment type="subcellular location">
    <subcellularLocation>
        <location evidence="1">Cell membrane</location>
        <topology evidence="1">Multi-pass membrane protein</topology>
    </subcellularLocation>
</comment>
<evidence type="ECO:0000256" key="3">
    <source>
        <dbReference type="ARBA" id="ARBA00022481"/>
    </source>
</evidence>
<dbReference type="PROSITE" id="PS50111">
    <property type="entry name" value="CHEMOTAXIS_TRANSDUC_2"/>
    <property type="match status" value="1"/>
</dbReference>
<dbReference type="PROSITE" id="PS50885">
    <property type="entry name" value="HAMP"/>
    <property type="match status" value="1"/>
</dbReference>
<dbReference type="Pfam" id="PF00015">
    <property type="entry name" value="MCPsignal"/>
    <property type="match status" value="1"/>
</dbReference>
<name>A0A0A3IP81_9BACL</name>
<dbReference type="PANTHER" id="PTHR32089:SF114">
    <property type="entry name" value="METHYL-ACCEPTING CHEMOTAXIS PROTEIN MCPB"/>
    <property type="match status" value="1"/>
</dbReference>
<organism evidence="14 15">
    <name type="scientific">Ureibacillus sinduriensis BLB-1 = JCM 15800</name>
    <dbReference type="NCBI Taxonomy" id="1384057"/>
    <lineage>
        <taxon>Bacteria</taxon>
        <taxon>Bacillati</taxon>
        <taxon>Bacillota</taxon>
        <taxon>Bacilli</taxon>
        <taxon>Bacillales</taxon>
        <taxon>Caryophanaceae</taxon>
        <taxon>Ureibacillus</taxon>
    </lineage>
</organism>
<reference evidence="14 15" key="1">
    <citation type="submission" date="2014-02" db="EMBL/GenBank/DDBJ databases">
        <title>Draft genome sequence of Lysinibacillus sinduriensis JCM 15800.</title>
        <authorList>
            <person name="Zhang F."/>
            <person name="Wang G."/>
            <person name="Zhang L."/>
        </authorList>
    </citation>
    <scope>NUCLEOTIDE SEQUENCE [LARGE SCALE GENOMIC DNA]</scope>
    <source>
        <strain evidence="14 15">JCM 15800</strain>
    </source>
</reference>
<dbReference type="GO" id="GO:0004888">
    <property type="term" value="F:transmembrane signaling receptor activity"/>
    <property type="evidence" value="ECO:0007669"/>
    <property type="project" value="InterPro"/>
</dbReference>
<comment type="caution">
    <text evidence="14">The sequence shown here is derived from an EMBL/GenBank/DDBJ whole genome shotgun (WGS) entry which is preliminary data.</text>
</comment>
<dbReference type="InterPro" id="IPR003660">
    <property type="entry name" value="HAMP_dom"/>
</dbReference>
<evidence type="ECO:0000256" key="6">
    <source>
        <dbReference type="ARBA" id="ARBA00022989"/>
    </source>
</evidence>
<dbReference type="GO" id="GO:0007165">
    <property type="term" value="P:signal transduction"/>
    <property type="evidence" value="ECO:0007669"/>
    <property type="project" value="UniProtKB-KW"/>
</dbReference>
<dbReference type="EMBL" id="JPVO01000044">
    <property type="protein sequence ID" value="KGR76647.1"/>
    <property type="molecule type" value="Genomic_DNA"/>
</dbReference>
<feature type="transmembrane region" description="Helical" evidence="11">
    <location>
        <begin position="187"/>
        <end position="206"/>
    </location>
</feature>
<evidence type="ECO:0000256" key="10">
    <source>
        <dbReference type="PROSITE-ProRule" id="PRU00284"/>
    </source>
</evidence>
<dbReference type="CDD" id="cd06225">
    <property type="entry name" value="HAMP"/>
    <property type="match status" value="1"/>
</dbReference>
<feature type="domain" description="HAMP" evidence="13">
    <location>
        <begin position="207"/>
        <end position="259"/>
    </location>
</feature>
<gene>
    <name evidence="14" type="ORF">CD33_05665</name>
</gene>
<evidence type="ECO:0000256" key="5">
    <source>
        <dbReference type="ARBA" id="ARBA00022692"/>
    </source>
</evidence>
<evidence type="ECO:0000256" key="7">
    <source>
        <dbReference type="ARBA" id="ARBA00023136"/>
    </source>
</evidence>
<dbReference type="InterPro" id="IPR004089">
    <property type="entry name" value="MCPsignal_dom"/>
</dbReference>
<keyword evidence="7 11" id="KW-0472">Membrane</keyword>
<dbReference type="STRING" id="1384057.CD33_05665"/>
<dbReference type="Pfam" id="PF17202">
    <property type="entry name" value="sCache_3_3"/>
    <property type="match status" value="1"/>
</dbReference>
<evidence type="ECO:0000259" key="12">
    <source>
        <dbReference type="PROSITE" id="PS50111"/>
    </source>
</evidence>
<dbReference type="SUPFAM" id="SSF103190">
    <property type="entry name" value="Sensory domain-like"/>
    <property type="match status" value="1"/>
</dbReference>
<dbReference type="PANTHER" id="PTHR32089">
    <property type="entry name" value="METHYL-ACCEPTING CHEMOTAXIS PROTEIN MCPB"/>
    <property type="match status" value="1"/>
</dbReference>
<evidence type="ECO:0000256" key="11">
    <source>
        <dbReference type="SAM" id="Phobius"/>
    </source>
</evidence>
<keyword evidence="6 11" id="KW-1133">Transmembrane helix</keyword>
<comment type="similarity">
    <text evidence="9">Belongs to the methyl-accepting chemotaxis (MCP) protein family.</text>
</comment>
<dbReference type="SMART" id="SM00304">
    <property type="entry name" value="HAMP"/>
    <property type="match status" value="1"/>
</dbReference>
<keyword evidence="15" id="KW-1185">Reference proteome</keyword>
<sequence>MYHMKIKLGTKINIIVISIILLLSAVIAVVINHEVRAGIKQFAIQKANSDLKLSSNYIDSKYPGHWEIKDGKLYKGSVMINDNVDLVDAIGEDTGDTVTIFQGDTRIATNVMKDGERIIGTQVSQQVAEVVIGKGETYLGEANVQGDIYQAAYMPLKNAENEIVGIFYVGAPQDIIETITSKVIKQFFFVLVAILALAIIAVYLFTKRIKNRLTRMSTILQSAGEGDFTAVIEDKTGDELSDLATSFNQMSHNLKAMINEVTISSNQLSDAAEELLASSEETTAATNQVAVSITEVAKNVEFQGKNTEESAQAIEEITVAITKIADNASSVAGSSSETTNQTEVGYKYVQNMIEQMKTISQANSETNQVIRELESKSKDIGNILEVITSIADQTNLLALNAAIESARAGEHGKGFAVVADEVRKLAEQSSASAYQISVIVSKIQTETQKAVQMMQEANLEVTNGVYLAEETGKTFNVIKHSIQDATLQTQELSAISEELSASVQQVNASIEEVAQLAKVTTDNAGQIAAVTEEQLAATEDVSISAASLSKLAENLRELVNKFKV</sequence>
<dbReference type="InterPro" id="IPR033463">
    <property type="entry name" value="sCache_3"/>
</dbReference>
<evidence type="ECO:0000256" key="4">
    <source>
        <dbReference type="ARBA" id="ARBA00022500"/>
    </source>
</evidence>
<feature type="domain" description="Methyl-accepting transducer" evidence="12">
    <location>
        <begin position="278"/>
        <end position="514"/>
    </location>
</feature>
<evidence type="ECO:0000256" key="2">
    <source>
        <dbReference type="ARBA" id="ARBA00022475"/>
    </source>
</evidence>
<dbReference type="InterPro" id="IPR004090">
    <property type="entry name" value="Chemotax_Me-accpt_rcpt"/>
</dbReference>
<evidence type="ECO:0000256" key="8">
    <source>
        <dbReference type="ARBA" id="ARBA00023224"/>
    </source>
</evidence>
<protein>
    <submittedName>
        <fullName evidence="14">Chemotaxis protein</fullName>
    </submittedName>
</protein>
<dbReference type="AlphaFoldDB" id="A0A0A3IP81"/>
<accession>A0A0A3IP81</accession>